<dbReference type="Proteomes" id="UP000434580">
    <property type="component" value="Unassembled WGS sequence"/>
</dbReference>
<feature type="compositionally biased region" description="Low complexity" evidence="2">
    <location>
        <begin position="148"/>
        <end position="170"/>
    </location>
</feature>
<organism evidence="3 4">
    <name type="scientific">BD1-7 clade bacterium</name>
    <dbReference type="NCBI Taxonomy" id="2029982"/>
    <lineage>
        <taxon>Bacteria</taxon>
        <taxon>Pseudomonadati</taxon>
        <taxon>Pseudomonadota</taxon>
        <taxon>Gammaproteobacteria</taxon>
        <taxon>Cellvibrionales</taxon>
        <taxon>Spongiibacteraceae</taxon>
        <taxon>BD1-7 clade</taxon>
    </lineage>
</organism>
<dbReference type="Pfam" id="PF05597">
    <property type="entry name" value="Phasin"/>
    <property type="match status" value="1"/>
</dbReference>
<keyword evidence="1" id="KW-0175">Coiled coil</keyword>
<dbReference type="EMBL" id="CACSII010000012">
    <property type="protein sequence ID" value="CAA0105815.1"/>
    <property type="molecule type" value="Genomic_DNA"/>
</dbReference>
<reference evidence="3 4" key="1">
    <citation type="submission" date="2019-11" db="EMBL/GenBank/DDBJ databases">
        <authorList>
            <person name="Holert J."/>
        </authorList>
    </citation>
    <scope>NUCLEOTIDE SEQUENCE [LARGE SCALE GENOMIC DNA]</scope>
    <source>
        <strain evidence="3">BC5_2</strain>
    </source>
</reference>
<gene>
    <name evidence="3" type="ORF">DPBNPPHM_01210</name>
</gene>
<dbReference type="InterPro" id="IPR008769">
    <property type="entry name" value="PhaF_PhaI"/>
</dbReference>
<proteinExistence type="predicted"/>
<evidence type="ECO:0000256" key="1">
    <source>
        <dbReference type="SAM" id="Coils"/>
    </source>
</evidence>
<dbReference type="AlphaFoldDB" id="A0A5S9PN25"/>
<sequence>MSAEKKAKEAMDLKEMAEKASDLAKNIWLAGLGAYGKAYDEAQDQYDKVTGKVKEAEQKAEKETANLFEELIAKGKVLEEETQSKLSDAKDKASTSLEDRLSQVKDNLAFTSKSSELDGQLEEIASKLDLILDAVSASKAPAKKAPAKKAAAATATRTASTATATAKADA</sequence>
<protein>
    <recommendedName>
        <fullName evidence="5">Poly(Hydroxyalcanoate) granule associated protein (Phasin)</fullName>
    </recommendedName>
</protein>
<evidence type="ECO:0000256" key="2">
    <source>
        <dbReference type="SAM" id="MobiDB-lite"/>
    </source>
</evidence>
<evidence type="ECO:0000313" key="3">
    <source>
        <dbReference type="EMBL" id="CAA0105815.1"/>
    </source>
</evidence>
<accession>A0A5S9PN25</accession>
<evidence type="ECO:0000313" key="4">
    <source>
        <dbReference type="Proteomes" id="UP000434580"/>
    </source>
</evidence>
<feature type="coiled-coil region" evidence="1">
    <location>
        <begin position="39"/>
        <end position="66"/>
    </location>
</feature>
<feature type="region of interest" description="Disordered" evidence="2">
    <location>
        <begin position="138"/>
        <end position="170"/>
    </location>
</feature>
<name>A0A5S9PN25_9GAMM</name>
<evidence type="ECO:0008006" key="5">
    <source>
        <dbReference type="Google" id="ProtNLM"/>
    </source>
</evidence>